<feature type="chain" id="PRO_5012398444" description="CbiN domain protein" evidence="2">
    <location>
        <begin position="25"/>
        <end position="180"/>
    </location>
</feature>
<dbReference type="RefSeq" id="WP_089524442.1">
    <property type="nucleotide sequence ID" value="NZ_NMUQ01000001.1"/>
</dbReference>
<evidence type="ECO:0000256" key="2">
    <source>
        <dbReference type="SAM" id="SignalP"/>
    </source>
</evidence>
<keyword evidence="4" id="KW-1185">Reference proteome</keyword>
<dbReference type="OrthoDB" id="2428517at2"/>
<feature type="signal peptide" evidence="2">
    <location>
        <begin position="1"/>
        <end position="24"/>
    </location>
</feature>
<protein>
    <recommendedName>
        <fullName evidence="5">CbiN domain protein</fullName>
    </recommendedName>
</protein>
<evidence type="ECO:0000256" key="1">
    <source>
        <dbReference type="SAM" id="Phobius"/>
    </source>
</evidence>
<dbReference type="Proteomes" id="UP000215145">
    <property type="component" value="Unassembled WGS sequence"/>
</dbReference>
<dbReference type="EMBL" id="NMUQ01000001">
    <property type="protein sequence ID" value="OXM17367.1"/>
    <property type="molecule type" value="Genomic_DNA"/>
</dbReference>
<organism evidence="3 4">
    <name type="scientific">Paenibacillus herberti</name>
    <dbReference type="NCBI Taxonomy" id="1619309"/>
    <lineage>
        <taxon>Bacteria</taxon>
        <taxon>Bacillati</taxon>
        <taxon>Bacillota</taxon>
        <taxon>Bacilli</taxon>
        <taxon>Bacillales</taxon>
        <taxon>Paenibacillaceae</taxon>
        <taxon>Paenibacillus</taxon>
    </lineage>
</organism>
<sequence length="180" mass="19528">MKKITSLIVALLLLILFYSPQAQALSCAQLLSVEEAYAKYDGVIVGKVDKVVPNGVHNIVKSTVTTSFKGVSANKVSIGEDGFWGNLNGPSKVGKQYLFFLTEKNGKWENPLCSPSKLVGEATEELAFLQGKEIPLPSIPDENESKASQASIWIISAIAALVLGILAYVYLRTRRKTPSK</sequence>
<accession>A0A229P5M9</accession>
<evidence type="ECO:0008006" key="5">
    <source>
        <dbReference type="Google" id="ProtNLM"/>
    </source>
</evidence>
<proteinExistence type="predicted"/>
<keyword evidence="1" id="KW-0472">Membrane</keyword>
<keyword evidence="1" id="KW-0812">Transmembrane</keyword>
<name>A0A229P5M9_9BACL</name>
<keyword evidence="2" id="KW-0732">Signal</keyword>
<evidence type="ECO:0000313" key="4">
    <source>
        <dbReference type="Proteomes" id="UP000215145"/>
    </source>
</evidence>
<dbReference type="AlphaFoldDB" id="A0A229P5M9"/>
<comment type="caution">
    <text evidence="3">The sequence shown here is derived from an EMBL/GenBank/DDBJ whole genome shotgun (WGS) entry which is preliminary data.</text>
</comment>
<reference evidence="3 4" key="1">
    <citation type="submission" date="2017-07" db="EMBL/GenBank/DDBJ databases">
        <title>Paenibacillus herberti R33 genome sequencing and assembly.</title>
        <authorList>
            <person name="Su W."/>
        </authorList>
    </citation>
    <scope>NUCLEOTIDE SEQUENCE [LARGE SCALE GENOMIC DNA]</scope>
    <source>
        <strain evidence="3 4">R33</strain>
    </source>
</reference>
<gene>
    <name evidence="3" type="ORF">CGZ75_12425</name>
</gene>
<evidence type="ECO:0000313" key="3">
    <source>
        <dbReference type="EMBL" id="OXM17367.1"/>
    </source>
</evidence>
<keyword evidence="1" id="KW-1133">Transmembrane helix</keyword>
<feature type="transmembrane region" description="Helical" evidence="1">
    <location>
        <begin position="150"/>
        <end position="171"/>
    </location>
</feature>